<dbReference type="RefSeq" id="XP_031551261.1">
    <property type="nucleotide sequence ID" value="XM_031695401.1"/>
</dbReference>
<name>A0A6P8H701_ACTTE</name>
<dbReference type="GeneID" id="116288594"/>
<dbReference type="InterPro" id="IPR036465">
    <property type="entry name" value="vWFA_dom_sf"/>
</dbReference>
<dbReference type="CDD" id="cd01450">
    <property type="entry name" value="vWFA_subfamily_ECM"/>
    <property type="match status" value="1"/>
</dbReference>
<evidence type="ECO:0000313" key="2">
    <source>
        <dbReference type="Proteomes" id="UP000515163"/>
    </source>
</evidence>
<accession>A0A6P8H701</accession>
<dbReference type="AlphaFoldDB" id="A0A6P8H701"/>
<sequence>MCSEFIDIAVLMDASGSVGEENFEREKQFVSSLARSLSIEEGDAHLAVVSYSNSAQVHIQLTNSTDQDQFNEELRQIPYTGFTTNIRFALHVVDTQVFGEGRSSRPYVTRIVILLTDGRQTRHPEDVFQTDPVQNLRDKEVKRVAVGVG</sequence>
<dbReference type="Proteomes" id="UP000515163">
    <property type="component" value="Unplaced"/>
</dbReference>
<dbReference type="KEGG" id="aten:116288594"/>
<dbReference type="OrthoDB" id="6132730at2759"/>
<dbReference type="SMART" id="SM00327">
    <property type="entry name" value="VWA"/>
    <property type="match status" value="1"/>
</dbReference>
<keyword evidence="2" id="KW-1185">Reference proteome</keyword>
<dbReference type="PRINTS" id="PR00453">
    <property type="entry name" value="VWFADOMAIN"/>
</dbReference>
<organism evidence="2 3">
    <name type="scientific">Actinia tenebrosa</name>
    <name type="common">Australian red waratah sea anemone</name>
    <dbReference type="NCBI Taxonomy" id="6105"/>
    <lineage>
        <taxon>Eukaryota</taxon>
        <taxon>Metazoa</taxon>
        <taxon>Cnidaria</taxon>
        <taxon>Anthozoa</taxon>
        <taxon>Hexacorallia</taxon>
        <taxon>Actiniaria</taxon>
        <taxon>Actiniidae</taxon>
        <taxon>Actinia</taxon>
    </lineage>
</organism>
<evidence type="ECO:0000313" key="3">
    <source>
        <dbReference type="RefSeq" id="XP_031551261.1"/>
    </source>
</evidence>
<feature type="domain" description="VWFA" evidence="1">
    <location>
        <begin position="7"/>
        <end position="149"/>
    </location>
</feature>
<dbReference type="InterPro" id="IPR002035">
    <property type="entry name" value="VWF_A"/>
</dbReference>
<dbReference type="InterPro" id="IPR050525">
    <property type="entry name" value="ECM_Assembly_Org"/>
</dbReference>
<dbReference type="PANTHER" id="PTHR24020:SF20">
    <property type="entry name" value="PH DOMAIN-CONTAINING PROTEIN"/>
    <property type="match status" value="1"/>
</dbReference>
<proteinExistence type="predicted"/>
<protein>
    <submittedName>
        <fullName evidence="3">Matrilin-2-like</fullName>
    </submittedName>
</protein>
<reference evidence="3" key="1">
    <citation type="submission" date="2025-08" db="UniProtKB">
        <authorList>
            <consortium name="RefSeq"/>
        </authorList>
    </citation>
    <scope>IDENTIFICATION</scope>
    <source>
        <tissue evidence="3">Tentacle</tissue>
    </source>
</reference>
<dbReference type="SUPFAM" id="SSF53300">
    <property type="entry name" value="vWA-like"/>
    <property type="match status" value="1"/>
</dbReference>
<evidence type="ECO:0000259" key="1">
    <source>
        <dbReference type="PROSITE" id="PS50234"/>
    </source>
</evidence>
<dbReference type="InParanoid" id="A0A6P8H701"/>
<dbReference type="PROSITE" id="PS50234">
    <property type="entry name" value="VWFA"/>
    <property type="match status" value="1"/>
</dbReference>
<dbReference type="PANTHER" id="PTHR24020">
    <property type="entry name" value="COLLAGEN ALPHA"/>
    <property type="match status" value="1"/>
</dbReference>
<gene>
    <name evidence="3" type="primary">LOC116288594</name>
</gene>
<dbReference type="Pfam" id="PF00092">
    <property type="entry name" value="VWA"/>
    <property type="match status" value="1"/>
</dbReference>
<dbReference type="Gene3D" id="3.40.50.410">
    <property type="entry name" value="von Willebrand factor, type A domain"/>
    <property type="match status" value="1"/>
</dbReference>